<proteinExistence type="predicted"/>
<accession>A0A7Y6RCU9</accession>
<evidence type="ECO:0000313" key="1">
    <source>
        <dbReference type="EMBL" id="NVF14599.1"/>
    </source>
</evidence>
<dbReference type="RefSeq" id="WP_176303518.1">
    <property type="nucleotide sequence ID" value="NZ_JABWCV010000010.1"/>
</dbReference>
<reference evidence="1 2" key="1">
    <citation type="submission" date="2020-06" db="EMBL/GenBank/DDBJ databases">
        <title>Halomonas sp. QX-1 draft genome sequence.</title>
        <authorList>
            <person name="Qiu X."/>
        </authorList>
    </citation>
    <scope>NUCLEOTIDE SEQUENCE [LARGE SCALE GENOMIC DNA]</scope>
    <source>
        <strain evidence="1 2">QX-1</strain>
    </source>
</reference>
<dbReference type="EMBL" id="JABWCV010000010">
    <property type="protein sequence ID" value="NVF14599.1"/>
    <property type="molecule type" value="Genomic_DNA"/>
</dbReference>
<evidence type="ECO:0000313" key="2">
    <source>
        <dbReference type="Proteomes" id="UP000589984"/>
    </source>
</evidence>
<dbReference type="AlphaFoldDB" id="A0A7Y6RCU9"/>
<gene>
    <name evidence="1" type="ORF">HUO07_10510</name>
</gene>
<dbReference type="Proteomes" id="UP000589984">
    <property type="component" value="Unassembled WGS sequence"/>
</dbReference>
<comment type="caution">
    <text evidence="1">The sequence shown here is derived from an EMBL/GenBank/DDBJ whole genome shotgun (WGS) entry which is preliminary data.</text>
</comment>
<organism evidence="1 2">
    <name type="scientific">Vreelandella maris</name>
    <dbReference type="NCBI Taxonomy" id="2729617"/>
    <lineage>
        <taxon>Bacteria</taxon>
        <taxon>Pseudomonadati</taxon>
        <taxon>Pseudomonadota</taxon>
        <taxon>Gammaproteobacteria</taxon>
        <taxon>Oceanospirillales</taxon>
        <taxon>Halomonadaceae</taxon>
        <taxon>Vreelandella</taxon>
    </lineage>
</organism>
<name>A0A7Y6RCU9_9GAMM</name>
<sequence>MVTSSLTKQPVEAPVTENLLVLWSQPWMESTNTAIKLQRIWLETLNDATRHELDFFATVAVSCNKLTSCMLGLEGLLTPSSMMSCYHEITGDMTEATLKRVHKVSKLSDDLRERIWCEI</sequence>
<keyword evidence="2" id="KW-1185">Reference proteome</keyword>
<protein>
    <submittedName>
        <fullName evidence="1">Uncharacterized protein</fullName>
    </submittedName>
</protein>